<name>A0A498LXB3_LABRO</name>
<evidence type="ECO:0000313" key="2">
    <source>
        <dbReference type="EMBL" id="RXN23345.1"/>
    </source>
</evidence>
<reference evidence="1 3" key="1">
    <citation type="submission" date="2018-03" db="EMBL/GenBank/DDBJ databases">
        <title>Draft genome sequence of Rohu Carp (Labeo rohita).</title>
        <authorList>
            <person name="Das P."/>
            <person name="Kushwaha B."/>
            <person name="Joshi C.G."/>
            <person name="Kumar D."/>
            <person name="Nagpure N.S."/>
            <person name="Sahoo L."/>
            <person name="Das S.P."/>
            <person name="Bit A."/>
            <person name="Patnaik S."/>
            <person name="Meher P.K."/>
            <person name="Jayasankar P."/>
            <person name="Koringa P.G."/>
            <person name="Patel N.V."/>
            <person name="Hinsu A.T."/>
            <person name="Kumar R."/>
            <person name="Pandey M."/>
            <person name="Agarwal S."/>
            <person name="Srivastava S."/>
            <person name="Singh M."/>
            <person name="Iquebal M.A."/>
            <person name="Jaiswal S."/>
            <person name="Angadi U.B."/>
            <person name="Kumar N."/>
            <person name="Raza M."/>
            <person name="Shah T.M."/>
            <person name="Rai A."/>
            <person name="Jena J.K."/>
        </authorList>
    </citation>
    <scope>NUCLEOTIDE SEQUENCE [LARGE SCALE GENOMIC DNA]</scope>
    <source>
        <strain evidence="1">DASCIFA01</strain>
        <tissue evidence="1">Testis</tissue>
    </source>
</reference>
<proteinExistence type="predicted"/>
<evidence type="ECO:0000313" key="1">
    <source>
        <dbReference type="EMBL" id="RXN12881.1"/>
    </source>
</evidence>
<accession>A0A498LXB3</accession>
<sequence length="78" mass="8419">MRLIVMSVLVKHDSFEIKVRTSICFVLPRTAETVPGSVTGKAGLGDGCVKKAYFVDVSHLRIPDSAKWGSGPTEVDIT</sequence>
<gene>
    <name evidence="2" type="ORF">ROHU_022751</name>
    <name evidence="1" type="ORF">ROHU_029334</name>
</gene>
<dbReference type="AlphaFoldDB" id="A0A498LXB3"/>
<evidence type="ECO:0000313" key="3">
    <source>
        <dbReference type="Proteomes" id="UP000290572"/>
    </source>
</evidence>
<dbReference type="EMBL" id="QBIY01012561">
    <property type="protein sequence ID" value="RXN23345.1"/>
    <property type="molecule type" value="Genomic_DNA"/>
</dbReference>
<keyword evidence="3" id="KW-1185">Reference proteome</keyword>
<organism evidence="1 3">
    <name type="scientific">Labeo rohita</name>
    <name type="common">Indian major carp</name>
    <name type="synonym">Cyprinus rohita</name>
    <dbReference type="NCBI Taxonomy" id="84645"/>
    <lineage>
        <taxon>Eukaryota</taxon>
        <taxon>Metazoa</taxon>
        <taxon>Chordata</taxon>
        <taxon>Craniata</taxon>
        <taxon>Vertebrata</taxon>
        <taxon>Euteleostomi</taxon>
        <taxon>Actinopterygii</taxon>
        <taxon>Neopterygii</taxon>
        <taxon>Teleostei</taxon>
        <taxon>Ostariophysi</taxon>
        <taxon>Cypriniformes</taxon>
        <taxon>Cyprinidae</taxon>
        <taxon>Labeoninae</taxon>
        <taxon>Labeonini</taxon>
        <taxon>Labeo</taxon>
    </lineage>
</organism>
<comment type="caution">
    <text evidence="1">The sequence shown here is derived from an EMBL/GenBank/DDBJ whole genome shotgun (WGS) entry which is preliminary data.</text>
</comment>
<protein>
    <submittedName>
        <fullName evidence="1">Uncharacterized protein</fullName>
    </submittedName>
</protein>
<dbReference type="EMBL" id="QBIY01013025">
    <property type="protein sequence ID" value="RXN12881.1"/>
    <property type="molecule type" value="Genomic_DNA"/>
</dbReference>
<dbReference type="Proteomes" id="UP000290572">
    <property type="component" value="Unassembled WGS sequence"/>
</dbReference>